<dbReference type="STRING" id="97972.A0A2V1DD71"/>
<gene>
    <name evidence="6" type="ORF">DM02DRAFT_476776</name>
</gene>
<evidence type="ECO:0000256" key="3">
    <source>
        <dbReference type="ARBA" id="ARBA00023242"/>
    </source>
</evidence>
<comment type="subunit">
    <text evidence="2">Component of the NuA4 histone acetyltransferase complex.</text>
</comment>
<evidence type="ECO:0000313" key="6">
    <source>
        <dbReference type="EMBL" id="PVH95543.1"/>
    </source>
</evidence>
<dbReference type="GO" id="GO:0005634">
    <property type="term" value="C:nucleus"/>
    <property type="evidence" value="ECO:0007669"/>
    <property type="project" value="UniProtKB-SubCell"/>
</dbReference>
<dbReference type="InterPro" id="IPR000953">
    <property type="entry name" value="Chromo/chromo_shadow_dom"/>
</dbReference>
<accession>A0A2V1DD71</accession>
<evidence type="ECO:0000313" key="7">
    <source>
        <dbReference type="Proteomes" id="UP000244855"/>
    </source>
</evidence>
<protein>
    <recommendedName>
        <fullName evidence="5">Chromo domain-containing protein</fullName>
    </recommendedName>
</protein>
<reference evidence="6 7" key="1">
    <citation type="journal article" date="2018" name="Sci. Rep.">
        <title>Comparative genomics provides insights into the lifestyle and reveals functional heterogeneity of dark septate endophytic fungi.</title>
        <authorList>
            <person name="Knapp D.G."/>
            <person name="Nemeth J.B."/>
            <person name="Barry K."/>
            <person name="Hainaut M."/>
            <person name="Henrissat B."/>
            <person name="Johnson J."/>
            <person name="Kuo A."/>
            <person name="Lim J.H.P."/>
            <person name="Lipzen A."/>
            <person name="Nolan M."/>
            <person name="Ohm R.A."/>
            <person name="Tamas L."/>
            <person name="Grigoriev I.V."/>
            <person name="Spatafora J.W."/>
            <person name="Nagy L.G."/>
            <person name="Kovacs G.M."/>
        </authorList>
    </citation>
    <scope>NUCLEOTIDE SEQUENCE [LARGE SCALE GENOMIC DNA]</scope>
    <source>
        <strain evidence="6 7">DSE2036</strain>
    </source>
</reference>
<evidence type="ECO:0000256" key="2">
    <source>
        <dbReference type="ARBA" id="ARBA00011353"/>
    </source>
</evidence>
<name>A0A2V1DD71_9PLEO</name>
<organism evidence="6 7">
    <name type="scientific">Periconia macrospinosa</name>
    <dbReference type="NCBI Taxonomy" id="97972"/>
    <lineage>
        <taxon>Eukaryota</taxon>
        <taxon>Fungi</taxon>
        <taxon>Dikarya</taxon>
        <taxon>Ascomycota</taxon>
        <taxon>Pezizomycotina</taxon>
        <taxon>Dothideomycetes</taxon>
        <taxon>Pleosporomycetidae</taxon>
        <taxon>Pleosporales</taxon>
        <taxon>Massarineae</taxon>
        <taxon>Periconiaceae</taxon>
        <taxon>Periconia</taxon>
    </lineage>
</organism>
<dbReference type="InterPro" id="IPR051219">
    <property type="entry name" value="Heterochromatin_chromo-domain"/>
</dbReference>
<keyword evidence="3" id="KW-0539">Nucleus</keyword>
<dbReference type="SMART" id="SM00298">
    <property type="entry name" value="CHROMO"/>
    <property type="match status" value="1"/>
</dbReference>
<dbReference type="SUPFAM" id="SSF54160">
    <property type="entry name" value="Chromo domain-like"/>
    <property type="match status" value="1"/>
</dbReference>
<dbReference type="InterPro" id="IPR023780">
    <property type="entry name" value="Chromo_domain"/>
</dbReference>
<feature type="region of interest" description="Disordered" evidence="4">
    <location>
        <begin position="1"/>
        <end position="23"/>
    </location>
</feature>
<feature type="non-terminal residue" evidence="6">
    <location>
        <position position="112"/>
    </location>
</feature>
<sequence length="112" mass="12851">DPLPDQQTDKEPSFDVQPPDVDDDTDYAIESILDVRVNNDERDPLLRNRKGLLQYLCKWKDYPEGDDNPSWEPYMNVVGASDLVEAYHNAHPTKPKLHKKFKSLTGKQDAVV</sequence>
<dbReference type="Gene3D" id="2.40.50.40">
    <property type="match status" value="1"/>
</dbReference>
<dbReference type="AlphaFoldDB" id="A0A2V1DD71"/>
<dbReference type="GO" id="GO:0006338">
    <property type="term" value="P:chromatin remodeling"/>
    <property type="evidence" value="ECO:0007669"/>
    <property type="project" value="UniProtKB-ARBA"/>
</dbReference>
<dbReference type="PROSITE" id="PS50013">
    <property type="entry name" value="CHROMO_2"/>
    <property type="match status" value="1"/>
</dbReference>
<proteinExistence type="predicted"/>
<keyword evidence="7" id="KW-1185">Reference proteome</keyword>
<evidence type="ECO:0000259" key="5">
    <source>
        <dbReference type="PROSITE" id="PS50013"/>
    </source>
</evidence>
<dbReference type="CDD" id="cd00024">
    <property type="entry name" value="CD_CSD"/>
    <property type="match status" value="1"/>
</dbReference>
<dbReference type="EMBL" id="KZ805492">
    <property type="protein sequence ID" value="PVH95543.1"/>
    <property type="molecule type" value="Genomic_DNA"/>
</dbReference>
<dbReference type="InterPro" id="IPR016197">
    <property type="entry name" value="Chromo-like_dom_sf"/>
</dbReference>
<comment type="subcellular location">
    <subcellularLocation>
        <location evidence="1">Nucleus</location>
    </subcellularLocation>
</comment>
<dbReference type="OrthoDB" id="3689183at2759"/>
<feature type="domain" description="Chromo" evidence="5">
    <location>
        <begin position="27"/>
        <end position="99"/>
    </location>
</feature>
<dbReference type="Proteomes" id="UP000244855">
    <property type="component" value="Unassembled WGS sequence"/>
</dbReference>
<feature type="non-terminal residue" evidence="6">
    <location>
        <position position="1"/>
    </location>
</feature>
<dbReference type="PANTHER" id="PTHR22812">
    <property type="entry name" value="CHROMOBOX PROTEIN"/>
    <property type="match status" value="1"/>
</dbReference>
<evidence type="ECO:0000256" key="4">
    <source>
        <dbReference type="SAM" id="MobiDB-lite"/>
    </source>
</evidence>
<dbReference type="Pfam" id="PF00385">
    <property type="entry name" value="Chromo"/>
    <property type="match status" value="1"/>
</dbReference>
<evidence type="ECO:0000256" key="1">
    <source>
        <dbReference type="ARBA" id="ARBA00004123"/>
    </source>
</evidence>